<dbReference type="GeneID" id="89980844"/>
<name>A0AAV9NIH7_9EURO</name>
<dbReference type="InterPro" id="IPR011032">
    <property type="entry name" value="GroES-like_sf"/>
</dbReference>
<comment type="similarity">
    <text evidence="1">Belongs to the zinc-containing alcohol dehydrogenase family.</text>
</comment>
<evidence type="ECO:0000313" key="5">
    <source>
        <dbReference type="Proteomes" id="UP001358417"/>
    </source>
</evidence>
<dbReference type="SMART" id="SM00829">
    <property type="entry name" value="PKS_ER"/>
    <property type="match status" value="1"/>
</dbReference>
<keyword evidence="5" id="KW-1185">Reference proteome</keyword>
<dbReference type="InterPro" id="IPR047122">
    <property type="entry name" value="Trans-enoyl_RdTase-like"/>
</dbReference>
<organism evidence="4 5">
    <name type="scientific">Exophiala bonariae</name>
    <dbReference type="NCBI Taxonomy" id="1690606"/>
    <lineage>
        <taxon>Eukaryota</taxon>
        <taxon>Fungi</taxon>
        <taxon>Dikarya</taxon>
        <taxon>Ascomycota</taxon>
        <taxon>Pezizomycotina</taxon>
        <taxon>Eurotiomycetes</taxon>
        <taxon>Chaetothyriomycetidae</taxon>
        <taxon>Chaetothyriales</taxon>
        <taxon>Herpotrichiellaceae</taxon>
        <taxon>Exophiala</taxon>
    </lineage>
</organism>
<reference evidence="4 5" key="1">
    <citation type="submission" date="2023-08" db="EMBL/GenBank/DDBJ databases">
        <title>Black Yeasts Isolated from many extreme environments.</title>
        <authorList>
            <person name="Coleine C."/>
            <person name="Stajich J.E."/>
            <person name="Selbmann L."/>
        </authorList>
    </citation>
    <scope>NUCLEOTIDE SEQUENCE [LARGE SCALE GENOMIC DNA]</scope>
    <source>
        <strain evidence="4 5">CCFEE 5792</strain>
    </source>
</reference>
<evidence type="ECO:0000256" key="1">
    <source>
        <dbReference type="ARBA" id="ARBA00008072"/>
    </source>
</evidence>
<dbReference type="Gene3D" id="3.90.180.10">
    <property type="entry name" value="Medium-chain alcohol dehydrogenases, catalytic domain"/>
    <property type="match status" value="1"/>
</dbReference>
<keyword evidence="2" id="KW-0560">Oxidoreductase</keyword>
<dbReference type="SUPFAM" id="SSF51735">
    <property type="entry name" value="NAD(P)-binding Rossmann-fold domains"/>
    <property type="match status" value="1"/>
</dbReference>
<dbReference type="InterPro" id="IPR020843">
    <property type="entry name" value="ER"/>
</dbReference>
<protein>
    <recommendedName>
        <fullName evidence="3">Enoyl reductase (ER) domain-containing protein</fullName>
    </recommendedName>
</protein>
<dbReference type="PANTHER" id="PTHR45348:SF2">
    <property type="entry name" value="ZINC-TYPE ALCOHOL DEHYDROGENASE-LIKE PROTEIN C2E1P3.01"/>
    <property type="match status" value="1"/>
</dbReference>
<dbReference type="Proteomes" id="UP001358417">
    <property type="component" value="Unassembled WGS sequence"/>
</dbReference>
<feature type="domain" description="Enoyl reductase (ER)" evidence="3">
    <location>
        <begin position="12"/>
        <end position="337"/>
    </location>
</feature>
<gene>
    <name evidence="4" type="ORF">LTR84_012702</name>
</gene>
<proteinExistence type="inferred from homology"/>
<evidence type="ECO:0000256" key="2">
    <source>
        <dbReference type="ARBA" id="ARBA00023002"/>
    </source>
</evidence>
<dbReference type="CDD" id="cd08249">
    <property type="entry name" value="enoyl_reductase_like"/>
    <property type="match status" value="1"/>
</dbReference>
<evidence type="ECO:0000313" key="4">
    <source>
        <dbReference type="EMBL" id="KAK5056149.1"/>
    </source>
</evidence>
<dbReference type="Gene3D" id="3.40.50.720">
    <property type="entry name" value="NAD(P)-binding Rossmann-like Domain"/>
    <property type="match status" value="1"/>
</dbReference>
<dbReference type="EMBL" id="JAVRRD010000008">
    <property type="protein sequence ID" value="KAK5056149.1"/>
    <property type="molecule type" value="Genomic_DNA"/>
</dbReference>
<evidence type="ECO:0000259" key="3">
    <source>
        <dbReference type="SMART" id="SM00829"/>
    </source>
</evidence>
<dbReference type="AlphaFoldDB" id="A0AAV9NIH7"/>
<accession>A0AAV9NIH7</accession>
<dbReference type="InterPro" id="IPR036291">
    <property type="entry name" value="NAD(P)-bd_dom_sf"/>
</dbReference>
<dbReference type="InterPro" id="IPR013154">
    <property type="entry name" value="ADH-like_N"/>
</dbReference>
<dbReference type="PANTHER" id="PTHR45348">
    <property type="entry name" value="HYPOTHETICAL OXIDOREDUCTASE (EUROFUNG)"/>
    <property type="match status" value="1"/>
</dbReference>
<dbReference type="Pfam" id="PF08240">
    <property type="entry name" value="ADH_N"/>
    <property type="match status" value="1"/>
</dbReference>
<sequence length="342" mass="36572">MSHQAAWIKKPNTDLVIEEFPIPTPGPGELLIKVSVIGFSPLEAKIQKLGLIPIPYPNILGMSFAGVVEQVGPNVQDFKAGDRVATVRDGPKAADPRFGAYQQYALASQTSTAKLSEEVALESGASSILNLAAVATALSIHIGLDRPDLSGKPAASKGEKVLIYGGSSSAGGLAICYAAAAGYEVVTTSSPQHKDFVQSLGPATILDHTRSGSTLTQEIAAHGPYTAIFDTIGLAPVTEVLSNYLESINGGVYYSVLAPDKPLPAGVEKRFAPYSLWMDRPEHSEFRTWFYSELVPKGLQTRLIKPTRPQWLEGGLDQAQKALDLMFEDKVSGRKLLLDPSV</sequence>
<comment type="caution">
    <text evidence="4">The sequence shown here is derived from an EMBL/GenBank/DDBJ whole genome shotgun (WGS) entry which is preliminary data.</text>
</comment>
<dbReference type="SUPFAM" id="SSF50129">
    <property type="entry name" value="GroES-like"/>
    <property type="match status" value="1"/>
</dbReference>
<dbReference type="RefSeq" id="XP_064708119.1">
    <property type="nucleotide sequence ID" value="XM_064856219.1"/>
</dbReference>
<dbReference type="GO" id="GO:0016651">
    <property type="term" value="F:oxidoreductase activity, acting on NAD(P)H"/>
    <property type="evidence" value="ECO:0007669"/>
    <property type="project" value="InterPro"/>
</dbReference>